<evidence type="ECO:0000313" key="3">
    <source>
        <dbReference type="EMBL" id="TDK24484.1"/>
    </source>
</evidence>
<accession>A0A4R5TTX7</accession>
<feature type="region of interest" description="Disordered" evidence="1">
    <location>
        <begin position="122"/>
        <end position="142"/>
    </location>
</feature>
<dbReference type="AlphaFoldDB" id="A0A4R5TTX7"/>
<proteinExistence type="predicted"/>
<protein>
    <submittedName>
        <fullName evidence="3">Phage holin family protein</fullName>
    </submittedName>
</protein>
<keyword evidence="2" id="KW-1133">Transmembrane helix</keyword>
<feature type="transmembrane region" description="Helical" evidence="2">
    <location>
        <begin position="71"/>
        <end position="93"/>
    </location>
</feature>
<sequence length="142" mass="14525">MRAIGAEGRATLDSALDTGRALRRLASADFALARSALGRGLAWTAVAVVFGASAWLLLMGAMIALMQAFGFSWLASISSAAFISLAVAGLAAWRVSVFFDMAGMHATRRALSQLGLFNEAGEDDEDDGAAPVATGTTGKGAA</sequence>
<evidence type="ECO:0000256" key="1">
    <source>
        <dbReference type="SAM" id="MobiDB-lite"/>
    </source>
</evidence>
<dbReference type="Proteomes" id="UP000294796">
    <property type="component" value="Unassembled WGS sequence"/>
</dbReference>
<organism evidence="3 4">
    <name type="scientific">Luteimonas aestuarii</name>
    <dbReference type="NCBI Taxonomy" id="453837"/>
    <lineage>
        <taxon>Bacteria</taxon>
        <taxon>Pseudomonadati</taxon>
        <taxon>Pseudomonadota</taxon>
        <taxon>Gammaproteobacteria</taxon>
        <taxon>Lysobacterales</taxon>
        <taxon>Lysobacteraceae</taxon>
        <taxon>Luteimonas</taxon>
    </lineage>
</organism>
<dbReference type="OrthoDB" id="6058188at2"/>
<evidence type="ECO:0000313" key="4">
    <source>
        <dbReference type="Proteomes" id="UP000294796"/>
    </source>
</evidence>
<feature type="transmembrane region" description="Helical" evidence="2">
    <location>
        <begin position="41"/>
        <end position="65"/>
    </location>
</feature>
<gene>
    <name evidence="3" type="ORF">E2F46_08905</name>
</gene>
<name>A0A4R5TTX7_9GAMM</name>
<reference evidence="3 4" key="1">
    <citation type="submission" date="2019-03" db="EMBL/GenBank/DDBJ databases">
        <title>Luteimonas zhaokaii sp.nov., isolated from the rectal contents of Plateau pika in Yushu, Qinghai Province, China.</title>
        <authorList>
            <person name="Zhang G."/>
        </authorList>
    </citation>
    <scope>NUCLEOTIDE SEQUENCE [LARGE SCALE GENOMIC DNA]</scope>
    <source>
        <strain evidence="3 4">B9</strain>
    </source>
</reference>
<keyword evidence="2" id="KW-0812">Transmembrane</keyword>
<keyword evidence="4" id="KW-1185">Reference proteome</keyword>
<comment type="caution">
    <text evidence="3">The sequence shown here is derived from an EMBL/GenBank/DDBJ whole genome shotgun (WGS) entry which is preliminary data.</text>
</comment>
<evidence type="ECO:0000256" key="2">
    <source>
        <dbReference type="SAM" id="Phobius"/>
    </source>
</evidence>
<dbReference type="EMBL" id="SMTF01000005">
    <property type="protein sequence ID" value="TDK24484.1"/>
    <property type="molecule type" value="Genomic_DNA"/>
</dbReference>
<keyword evidence="2" id="KW-0472">Membrane</keyword>